<dbReference type="ExpressionAtlas" id="Q9LNP1">
    <property type="expression patterns" value="baseline and differential"/>
</dbReference>
<keyword evidence="3" id="KW-0694">RNA-binding</keyword>
<dbReference type="Pfam" id="PF00076">
    <property type="entry name" value="RRM_1"/>
    <property type="match status" value="2"/>
</dbReference>
<sequence length="392" mass="42941">MDYNSDRGYDDSYHHHVHDEQLPQSDFEVETFDDRRNGGAAVDTGGIQMKHSVDHRHSSSSMSSPGFVLVIKILMGRFLVVPFVFVYVRKLFVGGVSWETTAETFANYFGKFGEVVDSVIMTDRITGNPRGFGFVTFADSAVAEKVLEEDHVIDDRKVDLKRTLPRGDKDTDIKAVSKTRKIFVGGLPPLLEEDELKNYFCVYGDIIEHQIMYDHHTGRSRGFGFVTFQTEDSVDRLFSDGKVHELGDKQVEIKRAEPKRTGRDNSFRSYGASGKYDQEDSYSGKANEDYSMYSGYGGYGGYGAYAGNSMVNPAGFYGYGGGYGYGYGYGGQMFNMGYGAGGYSHMGSGYGVAAAAAYGGGKSHGNGNNGSSSGKGNGTNGSGPDRYHPYQK</sequence>
<feature type="domain" description="RRM" evidence="6">
    <location>
        <begin position="89"/>
        <end position="165"/>
    </location>
</feature>
<name>Q9LNP1_ARATH</name>
<keyword evidence="2" id="KW-0539">Nucleus</keyword>
<dbReference type="PhylomeDB" id="Q9LNP1"/>
<dbReference type="PROSITE" id="PS50102">
    <property type="entry name" value="RRM"/>
    <property type="match status" value="2"/>
</dbReference>
<dbReference type="SUPFAM" id="SSF54928">
    <property type="entry name" value="RNA-binding domain, RBD"/>
    <property type="match status" value="2"/>
</dbReference>
<reference key="1">
    <citation type="journal article" date="2000" name="Nature">
        <title>Sequence and analysis of chromosome 1 of the plant Arabidopsis thaliana.</title>
        <authorList>
            <person name="Theologis A."/>
            <person name="Ecker J.R."/>
            <person name="Palm C.J."/>
            <person name="Federspiel N.A."/>
            <person name="Kaul S."/>
            <person name="White O."/>
            <person name="Alonso J."/>
            <person name="Altafi H."/>
            <person name="Araujo R."/>
            <person name="Bowman C.L."/>
            <person name="Brooks S.Y."/>
            <person name="Buehler E."/>
            <person name="Chan A."/>
            <person name="Chao Q."/>
            <person name="Chen H."/>
            <person name="Cheuk R.F."/>
            <person name="Chin C.W."/>
            <person name="Chung M.K."/>
            <person name="Conn L."/>
            <person name="Conway A.B."/>
            <person name="Conway A.R."/>
            <person name="Creasy T.H."/>
            <person name="Dewar K."/>
            <person name="Dunn P."/>
            <person name="Etgu P."/>
            <person name="Feldblyum T.V."/>
            <person name="Feng J."/>
            <person name="Fong B."/>
            <person name="Fujii C.Y."/>
            <person name="Gill J.E."/>
            <person name="Goldsmith A.D."/>
            <person name="Haas B."/>
            <person name="Hansen N.F."/>
            <person name="Hughes B."/>
            <person name="Huizar L."/>
            <person name="Hunter J.L."/>
            <person name="Jenkins J."/>
            <person name="Johnson-Hopson C."/>
            <person name="Khan S."/>
            <person name="Khaykin E."/>
            <person name="Kim C.J."/>
            <person name="Koo H.L."/>
            <person name="Kremenetskaia I."/>
            <person name="Kurtz D.B."/>
            <person name="Kwan A."/>
            <person name="Lam B."/>
            <person name="Langin-Hooper S."/>
            <person name="Lee A."/>
            <person name="Lee J.M."/>
            <person name="Lenz C.A."/>
            <person name="Li J.H."/>
            <person name="Li Y."/>
            <person name="Lin X."/>
            <person name="Liu S.X."/>
            <person name="Liu Z.A."/>
            <person name="Luros J.S."/>
            <person name="Maiti R."/>
            <person name="Marziali A."/>
            <person name="Militscher J."/>
            <person name="Miranda M."/>
            <person name="Nguyen M."/>
            <person name="Nierman W.C."/>
            <person name="Osborne B.I."/>
            <person name="Pai G."/>
            <person name="Peterson J."/>
            <person name="Pham P.K."/>
            <person name="Rizzo M."/>
            <person name="Rooney T."/>
            <person name="Rowley D."/>
            <person name="Sakano H."/>
            <person name="Salzberg S.L."/>
            <person name="Schwartz J.R."/>
            <person name="Shinn P."/>
            <person name="Southwick A.M."/>
            <person name="Sun H."/>
            <person name="Tallon L.J."/>
            <person name="Tambunga G."/>
            <person name="Toriumi M.J."/>
            <person name="Town C.D."/>
            <person name="Utterback T."/>
            <person name="Van Aken S."/>
            <person name="Vaysberg M."/>
            <person name="Vysotskaia V.S."/>
            <person name="Walker M."/>
            <person name="Wu D."/>
            <person name="Yu G."/>
            <person name="Fraser C.M."/>
            <person name="Venter J.C."/>
            <person name="Davis R.W."/>
        </authorList>
    </citation>
    <scope>NUCLEOTIDE SEQUENCE [LARGE SCALE GENOMIC DNA]</scope>
    <source>
        <strain>cv. Columbia</strain>
    </source>
</reference>
<evidence type="ECO:0000256" key="3">
    <source>
        <dbReference type="PROSITE-ProRule" id="PRU00176"/>
    </source>
</evidence>
<dbReference type="GO" id="GO:0005634">
    <property type="term" value="C:nucleus"/>
    <property type="evidence" value="ECO:0007669"/>
    <property type="project" value="UniProtKB-SubCell"/>
</dbReference>
<dbReference type="InterPro" id="IPR000504">
    <property type="entry name" value="RRM_dom"/>
</dbReference>
<protein>
    <submittedName>
        <fullName evidence="7">F1L3.34</fullName>
    </submittedName>
</protein>
<dbReference type="FunFam" id="3.30.70.330:FF:000051">
    <property type="entry name" value="Heterogeneous nuclear ribonucleoprotein 1"/>
    <property type="match status" value="1"/>
</dbReference>
<keyword evidence="5" id="KW-0812">Transmembrane</keyword>
<organism evidence="7">
    <name type="scientific">Arabidopsis thaliana</name>
    <name type="common">Mouse-ear cress</name>
    <dbReference type="NCBI Taxonomy" id="3702"/>
    <lineage>
        <taxon>Eukaryota</taxon>
        <taxon>Viridiplantae</taxon>
        <taxon>Streptophyta</taxon>
        <taxon>Embryophyta</taxon>
        <taxon>Tracheophyta</taxon>
        <taxon>Spermatophyta</taxon>
        <taxon>Magnoliopsida</taxon>
        <taxon>eudicotyledons</taxon>
        <taxon>Gunneridae</taxon>
        <taxon>Pentapetalae</taxon>
        <taxon>rosids</taxon>
        <taxon>malvids</taxon>
        <taxon>Brassicales</taxon>
        <taxon>Brassicaceae</taxon>
        <taxon>Camelineae</taxon>
        <taxon>Arabidopsis</taxon>
    </lineage>
</organism>
<keyword evidence="5" id="KW-0472">Membrane</keyword>
<dbReference type="InterPro" id="IPR012677">
    <property type="entry name" value="Nucleotide-bd_a/b_plait_sf"/>
</dbReference>
<evidence type="ECO:0000259" key="6">
    <source>
        <dbReference type="PROSITE" id="PS50102"/>
    </source>
</evidence>
<dbReference type="InterPro" id="IPR035979">
    <property type="entry name" value="RBD_domain_sf"/>
</dbReference>
<dbReference type="PANTHER" id="PTHR48033:SF10">
    <property type="entry name" value="RNA-BINDING PROTEIN SQUID"/>
    <property type="match status" value="1"/>
</dbReference>
<keyword evidence="5" id="KW-1133">Transmembrane helix</keyword>
<dbReference type="SMART" id="SM00360">
    <property type="entry name" value="RRM"/>
    <property type="match status" value="2"/>
</dbReference>
<feature type="region of interest" description="Disordered" evidence="4">
    <location>
        <begin position="259"/>
        <end position="283"/>
    </location>
</feature>
<evidence type="ECO:0000256" key="2">
    <source>
        <dbReference type="ARBA" id="ARBA00023242"/>
    </source>
</evidence>
<accession>Q9LNP1</accession>
<dbReference type="EMBL" id="AC022492">
    <property type="protein sequence ID" value="AAF79476.1"/>
    <property type="molecule type" value="Genomic_DNA"/>
</dbReference>
<dbReference type="Gene3D" id="3.30.70.330">
    <property type="match status" value="2"/>
</dbReference>
<reference evidence="7" key="3">
    <citation type="submission" date="2000-06" db="EMBL/GenBank/DDBJ databases">
        <authorList>
            <person name="Cheuk R."/>
            <person name="Shinn P."/>
            <person name="Brooks S."/>
            <person name="Buehler E."/>
            <person name="Chao Q."/>
            <person name="Johnson-Hopson C."/>
            <person name="Khan S."/>
            <person name="Kim C."/>
            <person name="Altafi H."/>
            <person name="Bei B."/>
            <person name="Chin C."/>
            <person name="Chiou J."/>
            <person name="Choi E."/>
            <person name="Conn L."/>
            <person name="Conway A."/>
            <person name="Gonzalez A."/>
            <person name="Hansen N."/>
            <person name="Howing B."/>
            <person name="Koo T."/>
            <person name="Lam B."/>
            <person name="Lee J."/>
            <person name="Lenz C."/>
            <person name="Li J."/>
            <person name="Liu A."/>
            <person name="Liu J."/>
            <person name="Liu S."/>
            <person name="Mukharsky N."/>
            <person name="Nguyen M."/>
            <person name="Palm C."/>
            <person name="Pham P."/>
            <person name="Sakano H."/>
            <person name="Schwartz J."/>
            <person name="Southwick A."/>
            <person name="Thaveri A."/>
            <person name="Toriumi M."/>
            <person name="Vaysberg M."/>
            <person name="Yu G."/>
            <person name="Davis R."/>
            <person name="Federspiel N."/>
            <person name="Theologis A."/>
            <person name="Ecker J."/>
        </authorList>
    </citation>
    <scope>NUCLEOTIDE SEQUENCE</scope>
</reference>
<feature type="domain" description="RRM" evidence="6">
    <location>
        <begin position="180"/>
        <end position="258"/>
    </location>
</feature>
<comment type="subcellular location">
    <subcellularLocation>
        <location evidence="1">Nucleus</location>
    </subcellularLocation>
</comment>
<dbReference type="GO" id="GO:0003723">
    <property type="term" value="F:RNA binding"/>
    <property type="evidence" value="ECO:0007669"/>
    <property type="project" value="UniProtKB-UniRule"/>
</dbReference>
<evidence type="ECO:0000256" key="4">
    <source>
        <dbReference type="SAM" id="MobiDB-lite"/>
    </source>
</evidence>
<dbReference type="PANTHER" id="PTHR48033">
    <property type="entry name" value="RNA-BINDING (RRM/RBD/RNP MOTIFS) FAMILY PROTEIN"/>
    <property type="match status" value="1"/>
</dbReference>
<feature type="compositionally biased region" description="Gly residues" evidence="4">
    <location>
        <begin position="365"/>
        <end position="381"/>
    </location>
</feature>
<dbReference type="FunFam" id="3.30.70.330:FF:000580">
    <property type="entry name" value="RNA-binding (RRM/RBD/RNP motifs) family protein"/>
    <property type="match status" value="1"/>
</dbReference>
<feature type="region of interest" description="Disordered" evidence="4">
    <location>
        <begin position="365"/>
        <end position="392"/>
    </location>
</feature>
<evidence type="ECO:0000256" key="1">
    <source>
        <dbReference type="ARBA" id="ARBA00004123"/>
    </source>
</evidence>
<feature type="transmembrane region" description="Helical" evidence="5">
    <location>
        <begin position="66"/>
        <end position="88"/>
    </location>
</feature>
<dbReference type="AlphaFoldDB" id="Q9LNP1"/>
<proteinExistence type="predicted"/>
<reference evidence="7" key="2">
    <citation type="submission" date="2000-04" db="EMBL/GenBank/DDBJ databases">
        <title>Genomic sequence for Arabidopsis thaliana BAC F1L3 from chromosome I.</title>
        <authorList>
            <person name="Khan S."/>
            <person name="Brooks S."/>
            <person name="Buehler E."/>
            <person name="Chao Q."/>
            <person name="Johnson-Hopson C."/>
            <person name="Kim C."/>
            <person name="Shinn P."/>
            <person name="Altafi H."/>
            <person name="Bei Q."/>
            <person name="Chin C."/>
            <person name="Chiou J."/>
            <person name="Choi E."/>
            <person name="Conn L."/>
            <person name="Conway A."/>
            <person name="Gonzales A."/>
            <person name="Hansen N."/>
            <person name="Howng B."/>
            <person name="Koo T."/>
            <person name="Lam B."/>
            <person name="Lee J."/>
            <person name="Lenz C."/>
            <person name="Li J."/>
            <person name="Liu A."/>
            <person name="Liu K."/>
            <person name="Liu S."/>
            <person name="Mukharsky N."/>
            <person name="Nguyen M."/>
            <person name="Palm C."/>
            <person name="Pham P."/>
            <person name="Sakano H."/>
            <person name="Schwartz J."/>
            <person name="Southwick A."/>
            <person name="Thaveri A."/>
            <person name="Toriumi M."/>
            <person name="Vaysberg M."/>
            <person name="Yu G."/>
            <person name="Federspiel N.A."/>
            <person name="Theologis A."/>
            <person name="Ecker J.R."/>
        </authorList>
    </citation>
    <scope>NUCLEOTIDE SEQUENCE</scope>
</reference>
<evidence type="ECO:0000256" key="5">
    <source>
        <dbReference type="SAM" id="Phobius"/>
    </source>
</evidence>
<evidence type="ECO:0000313" key="7">
    <source>
        <dbReference type="EMBL" id="AAF79476.1"/>
    </source>
</evidence>